<name>A0A9D4SK53_DERFA</name>
<evidence type="ECO:0000256" key="2">
    <source>
        <dbReference type="ARBA" id="ARBA00012023"/>
    </source>
</evidence>
<dbReference type="EMBL" id="SDOV01000001">
    <property type="protein sequence ID" value="KAH7644857.1"/>
    <property type="molecule type" value="Genomic_DNA"/>
</dbReference>
<accession>A0A9D4SK53</accession>
<protein>
    <recommendedName>
        <fullName evidence="2">inositol-pentakisphosphate 2-kinase</fullName>
        <ecNumber evidence="2">2.7.1.158</ecNumber>
    </recommendedName>
    <alternativeName>
        <fullName evidence="7">Ins(1,3,4,5,6)P5 2-kinase</fullName>
    </alternativeName>
</protein>
<gene>
    <name evidence="8" type="ORF">HUG17_0395</name>
</gene>
<comment type="caution">
    <text evidence="8">The sequence shown here is derived from an EMBL/GenBank/DDBJ whole genome shotgun (WGS) entry which is preliminary data.</text>
</comment>
<dbReference type="PANTHER" id="PTHR14456:SF2">
    <property type="entry name" value="INOSITOL-PENTAKISPHOSPHATE 2-KINASE"/>
    <property type="match status" value="1"/>
</dbReference>
<keyword evidence="6" id="KW-0067">ATP-binding</keyword>
<dbReference type="Gene3D" id="3.30.200.110">
    <property type="entry name" value="Inositol-pentakisphosphate 2-kinase, N-lobe"/>
    <property type="match status" value="1"/>
</dbReference>
<dbReference type="AlphaFoldDB" id="A0A9D4SK53"/>
<sequence>MFKSPIETESYSKKETKGIDGKDPLKMDSILAIMFAVCRIIDVDGKQDMLDARANIVLAMINDCKFSSDQLIYRGEGNSSLVVAIQPTCQVIRLLKSDAKKLRNANDVLTHLLQHIDFNRNVLPDVIGEHLFSSPQLVYLDSQQLDTIKSFVQDKRPSFRLEKTLTNCGFALLIADCCTIPRAIDGYDWTQHSVIAVEIKPKQGFMPNASLFRGNDMLRLKSQICRFGLSQFYKLQKKSIQSISSYCPLDLFSGCPSRTFHALLCLMDNPQNNFRVFLNSHLLFDDQSNLDNLRSVLVRFFSVRRNVLAKHFKVNPMTVDVANKATDPIQSFASLLVQILTEPLCDDSKENDCQPKIYRKGNKNDYKHMPNVIRELENLDCQQHYVFYRTFIEFFEKIITNTNISDMSSNQTALQSMINDNCGQLDNFMVIKNKKSKLMATDYHGLAQCRLHAAKQPLICDSISECQDKNLQHGLPVGSILDSILRAQQLDTIDSFIAVELMDKLFLKYKALKHHLSLQGNCLYPIDPQRPECRESLEKFILQNAQDLDTLWRFLISLTAKDCSIMIAIQHDDDRYKNRFVQSSISTIHVTDKTNGRPYLCRLSIIDLDYKPACKIQRMLHNDRRMILAFLSSIYKGKKCHSTSQNHASGDETGAGVTADNLRMEEQLADYIGQELSQLFDPTVIGIHCKQ</sequence>
<dbReference type="InterPro" id="IPR009286">
    <property type="entry name" value="Ins_P5_2-kin"/>
</dbReference>
<dbReference type="PANTHER" id="PTHR14456">
    <property type="entry name" value="INOSITOL POLYPHOSPHATE KINASE 1"/>
    <property type="match status" value="1"/>
</dbReference>
<comment type="similarity">
    <text evidence="1">Belongs to the IPK1 type 2 family.</text>
</comment>
<evidence type="ECO:0000256" key="6">
    <source>
        <dbReference type="ARBA" id="ARBA00022840"/>
    </source>
</evidence>
<dbReference type="Proteomes" id="UP000828236">
    <property type="component" value="Unassembled WGS sequence"/>
</dbReference>
<evidence type="ECO:0000256" key="4">
    <source>
        <dbReference type="ARBA" id="ARBA00022741"/>
    </source>
</evidence>
<dbReference type="GO" id="GO:0032958">
    <property type="term" value="P:inositol phosphate biosynthetic process"/>
    <property type="evidence" value="ECO:0007669"/>
    <property type="project" value="TreeGrafter"/>
</dbReference>
<dbReference type="InterPro" id="IPR043001">
    <property type="entry name" value="IP5_2-K_N_lobe"/>
</dbReference>
<keyword evidence="5" id="KW-0418">Kinase</keyword>
<reference evidence="8" key="2">
    <citation type="journal article" date="2021" name="World Allergy Organ. J.">
        <title>Chromosome-level assembly of Dermatophagoides farinae genome and transcriptome reveals two novel allergens Der f 37 and Der f 39.</title>
        <authorList>
            <person name="Chen J."/>
            <person name="Cai Z."/>
            <person name="Fan D."/>
            <person name="Hu J."/>
            <person name="Hou Y."/>
            <person name="He Y."/>
            <person name="Zhang Z."/>
            <person name="Zhao Z."/>
            <person name="Gao P."/>
            <person name="Hu W."/>
            <person name="Sun J."/>
            <person name="Li J."/>
            <person name="Ji K."/>
        </authorList>
    </citation>
    <scope>NUCLEOTIDE SEQUENCE</scope>
    <source>
        <strain evidence="8">JKM2019</strain>
    </source>
</reference>
<dbReference type="GO" id="GO:0005634">
    <property type="term" value="C:nucleus"/>
    <property type="evidence" value="ECO:0007669"/>
    <property type="project" value="TreeGrafter"/>
</dbReference>
<evidence type="ECO:0000256" key="3">
    <source>
        <dbReference type="ARBA" id="ARBA00022679"/>
    </source>
</evidence>
<proteinExistence type="inferred from homology"/>
<keyword evidence="4" id="KW-0547">Nucleotide-binding</keyword>
<evidence type="ECO:0000256" key="1">
    <source>
        <dbReference type="ARBA" id="ARBA00007229"/>
    </source>
</evidence>
<reference evidence="8" key="1">
    <citation type="submission" date="2020-06" db="EMBL/GenBank/DDBJ databases">
        <authorList>
            <person name="Ji K."/>
            <person name="Li J."/>
        </authorList>
    </citation>
    <scope>NUCLEOTIDE SEQUENCE</scope>
    <source>
        <strain evidence="8">JKM2019</strain>
        <tissue evidence="8">Whole body</tissue>
    </source>
</reference>
<evidence type="ECO:0000313" key="8">
    <source>
        <dbReference type="EMBL" id="KAH7644857.1"/>
    </source>
</evidence>
<evidence type="ECO:0000256" key="5">
    <source>
        <dbReference type="ARBA" id="ARBA00022777"/>
    </source>
</evidence>
<organism evidence="8">
    <name type="scientific">Dermatophagoides farinae</name>
    <name type="common">American house dust mite</name>
    <dbReference type="NCBI Taxonomy" id="6954"/>
    <lineage>
        <taxon>Eukaryota</taxon>
        <taxon>Metazoa</taxon>
        <taxon>Ecdysozoa</taxon>
        <taxon>Arthropoda</taxon>
        <taxon>Chelicerata</taxon>
        <taxon>Arachnida</taxon>
        <taxon>Acari</taxon>
        <taxon>Acariformes</taxon>
        <taxon>Sarcoptiformes</taxon>
        <taxon>Astigmata</taxon>
        <taxon>Psoroptidia</taxon>
        <taxon>Analgoidea</taxon>
        <taxon>Pyroglyphidae</taxon>
        <taxon>Dermatophagoidinae</taxon>
        <taxon>Dermatophagoides</taxon>
    </lineage>
</organism>
<dbReference type="EC" id="2.7.1.158" evidence="2"/>
<evidence type="ECO:0000256" key="7">
    <source>
        <dbReference type="ARBA" id="ARBA00029574"/>
    </source>
</evidence>
<keyword evidence="3" id="KW-0808">Transferase</keyword>
<dbReference type="GO" id="GO:0035299">
    <property type="term" value="F:inositol-1,3,4,5,6-pentakisphosphate 2-kinase activity"/>
    <property type="evidence" value="ECO:0007669"/>
    <property type="project" value="UniProtKB-EC"/>
</dbReference>
<dbReference type="GO" id="GO:0005524">
    <property type="term" value="F:ATP binding"/>
    <property type="evidence" value="ECO:0007669"/>
    <property type="project" value="UniProtKB-KW"/>
</dbReference>
<dbReference type="Pfam" id="PF06090">
    <property type="entry name" value="Ins_P5_2-kin"/>
    <property type="match status" value="1"/>
</dbReference>